<reference evidence="1" key="3">
    <citation type="submission" date="2025-09" db="UniProtKB">
        <authorList>
            <consortium name="Ensembl"/>
        </authorList>
    </citation>
    <scope>IDENTIFICATION</scope>
</reference>
<name>H2XRQ4_CIOIN</name>
<organism evidence="1 2">
    <name type="scientific">Ciona intestinalis</name>
    <name type="common">Transparent sea squirt</name>
    <name type="synonym">Ascidia intestinalis</name>
    <dbReference type="NCBI Taxonomy" id="7719"/>
    <lineage>
        <taxon>Eukaryota</taxon>
        <taxon>Metazoa</taxon>
        <taxon>Chordata</taxon>
        <taxon>Tunicata</taxon>
        <taxon>Ascidiacea</taxon>
        <taxon>Phlebobranchia</taxon>
        <taxon>Cionidae</taxon>
        <taxon>Ciona</taxon>
    </lineage>
</organism>
<dbReference type="HOGENOM" id="CLU_3224251_0_0_1"/>
<dbReference type="Ensembl" id="ENSCINT00000031967.1">
    <property type="protein sequence ID" value="ENSCINP00000032338.1"/>
    <property type="gene ID" value="ENSCING00000017904.1"/>
</dbReference>
<proteinExistence type="predicted"/>
<reference evidence="2" key="1">
    <citation type="journal article" date="2002" name="Science">
        <title>The draft genome of Ciona intestinalis: insights into chordate and vertebrate origins.</title>
        <authorList>
            <person name="Dehal P."/>
            <person name="Satou Y."/>
            <person name="Campbell R.K."/>
            <person name="Chapman J."/>
            <person name="Degnan B."/>
            <person name="De Tomaso A."/>
            <person name="Davidson B."/>
            <person name="Di Gregorio A."/>
            <person name="Gelpke M."/>
            <person name="Goodstein D.M."/>
            <person name="Harafuji N."/>
            <person name="Hastings K.E."/>
            <person name="Ho I."/>
            <person name="Hotta K."/>
            <person name="Huang W."/>
            <person name="Kawashima T."/>
            <person name="Lemaire P."/>
            <person name="Martinez D."/>
            <person name="Meinertzhagen I.A."/>
            <person name="Necula S."/>
            <person name="Nonaka M."/>
            <person name="Putnam N."/>
            <person name="Rash S."/>
            <person name="Saiga H."/>
            <person name="Satake M."/>
            <person name="Terry A."/>
            <person name="Yamada L."/>
            <person name="Wang H.G."/>
            <person name="Awazu S."/>
            <person name="Azumi K."/>
            <person name="Boore J."/>
            <person name="Branno M."/>
            <person name="Chin-Bow S."/>
            <person name="DeSantis R."/>
            <person name="Doyle S."/>
            <person name="Francino P."/>
            <person name="Keys D.N."/>
            <person name="Haga S."/>
            <person name="Hayashi H."/>
            <person name="Hino K."/>
            <person name="Imai K.S."/>
            <person name="Inaba K."/>
            <person name="Kano S."/>
            <person name="Kobayashi K."/>
            <person name="Kobayashi M."/>
            <person name="Lee B.I."/>
            <person name="Makabe K.W."/>
            <person name="Manohar C."/>
            <person name="Matassi G."/>
            <person name="Medina M."/>
            <person name="Mochizuki Y."/>
            <person name="Mount S."/>
            <person name="Morishita T."/>
            <person name="Miura S."/>
            <person name="Nakayama A."/>
            <person name="Nishizaka S."/>
            <person name="Nomoto H."/>
            <person name="Ohta F."/>
            <person name="Oishi K."/>
            <person name="Rigoutsos I."/>
            <person name="Sano M."/>
            <person name="Sasaki A."/>
            <person name="Sasakura Y."/>
            <person name="Shoguchi E."/>
            <person name="Shin-i T."/>
            <person name="Spagnuolo A."/>
            <person name="Stainier D."/>
            <person name="Suzuki M.M."/>
            <person name="Tassy O."/>
            <person name="Takatori N."/>
            <person name="Tokuoka M."/>
            <person name="Yagi K."/>
            <person name="Yoshizaki F."/>
            <person name="Wada S."/>
            <person name="Zhang C."/>
            <person name="Hyatt P.D."/>
            <person name="Larimer F."/>
            <person name="Detter C."/>
            <person name="Doggett N."/>
            <person name="Glavina T."/>
            <person name="Hawkins T."/>
            <person name="Richardson P."/>
            <person name="Lucas S."/>
            <person name="Kohara Y."/>
            <person name="Levine M."/>
            <person name="Satoh N."/>
            <person name="Rokhsar D.S."/>
        </authorList>
    </citation>
    <scope>NUCLEOTIDE SEQUENCE [LARGE SCALE GENOMIC DNA]</scope>
</reference>
<dbReference type="InParanoid" id="H2XRQ4"/>
<sequence>MLKANVKSRKCVITSSIAHSNLYHSVTQINRKLINTSMLVRSYI</sequence>
<dbReference type="Proteomes" id="UP000008144">
    <property type="component" value="Unassembled WGS sequence"/>
</dbReference>
<evidence type="ECO:0000313" key="1">
    <source>
        <dbReference type="Ensembl" id="ENSCINP00000032338.1"/>
    </source>
</evidence>
<keyword evidence="2" id="KW-1185">Reference proteome</keyword>
<evidence type="ECO:0000313" key="2">
    <source>
        <dbReference type="Proteomes" id="UP000008144"/>
    </source>
</evidence>
<reference evidence="1" key="2">
    <citation type="submission" date="2025-08" db="UniProtKB">
        <authorList>
            <consortium name="Ensembl"/>
        </authorList>
    </citation>
    <scope>IDENTIFICATION</scope>
</reference>
<dbReference type="AlphaFoldDB" id="H2XRQ4"/>
<accession>H2XRQ4</accession>
<protein>
    <submittedName>
        <fullName evidence="1">Uncharacterized protein</fullName>
    </submittedName>
</protein>